<comment type="caution">
    <text evidence="2">The sequence shown here is derived from an EMBL/GenBank/DDBJ whole genome shotgun (WGS) entry which is preliminary data.</text>
</comment>
<dbReference type="InterPro" id="IPR038729">
    <property type="entry name" value="Rad50/SbcC_AAA"/>
</dbReference>
<accession>A0A5J4QGR9</accession>
<feature type="domain" description="Rad50/SbcC-type AAA" evidence="1">
    <location>
        <begin position="8"/>
        <end position="49"/>
    </location>
</feature>
<dbReference type="EMBL" id="SNRY01003709">
    <property type="protein sequence ID" value="KAA6320014.1"/>
    <property type="molecule type" value="Genomic_DNA"/>
</dbReference>
<evidence type="ECO:0000313" key="2">
    <source>
        <dbReference type="EMBL" id="KAA6320014.1"/>
    </source>
</evidence>
<reference evidence="2" key="1">
    <citation type="submission" date="2019-03" db="EMBL/GenBank/DDBJ databases">
        <title>Single cell metagenomics reveals metabolic interactions within the superorganism composed of flagellate Streblomastix strix and complex community of Bacteroidetes bacteria on its surface.</title>
        <authorList>
            <person name="Treitli S.C."/>
            <person name="Kolisko M."/>
            <person name="Husnik F."/>
            <person name="Keeling P."/>
            <person name="Hampl V."/>
        </authorList>
    </citation>
    <scope>NUCLEOTIDE SEQUENCE</scope>
    <source>
        <strain evidence="2">STM</strain>
    </source>
</reference>
<dbReference type="GO" id="GO:0016887">
    <property type="term" value="F:ATP hydrolysis activity"/>
    <property type="evidence" value="ECO:0007669"/>
    <property type="project" value="InterPro"/>
</dbReference>
<gene>
    <name evidence="2" type="ORF">EZS27_030158</name>
</gene>
<sequence>MDKRITAITIKNCRGYFGDYQSFNFPKGENVLIYGENGSGKSSLYKALNSFF</sequence>
<protein>
    <recommendedName>
        <fullName evidence="1">Rad50/SbcC-type AAA domain-containing protein</fullName>
    </recommendedName>
</protein>
<dbReference type="Pfam" id="PF13476">
    <property type="entry name" value="AAA_23"/>
    <property type="match status" value="1"/>
</dbReference>
<dbReference type="Gene3D" id="3.40.50.300">
    <property type="entry name" value="P-loop containing nucleotide triphosphate hydrolases"/>
    <property type="match status" value="1"/>
</dbReference>
<dbReference type="AlphaFoldDB" id="A0A5J4QGR9"/>
<organism evidence="2">
    <name type="scientific">termite gut metagenome</name>
    <dbReference type="NCBI Taxonomy" id="433724"/>
    <lineage>
        <taxon>unclassified sequences</taxon>
        <taxon>metagenomes</taxon>
        <taxon>organismal metagenomes</taxon>
    </lineage>
</organism>
<proteinExistence type="predicted"/>
<dbReference type="SUPFAM" id="SSF52540">
    <property type="entry name" value="P-loop containing nucleoside triphosphate hydrolases"/>
    <property type="match status" value="1"/>
</dbReference>
<dbReference type="GO" id="GO:0006302">
    <property type="term" value="P:double-strand break repair"/>
    <property type="evidence" value="ECO:0007669"/>
    <property type="project" value="InterPro"/>
</dbReference>
<name>A0A5J4QGR9_9ZZZZ</name>
<dbReference type="InterPro" id="IPR027417">
    <property type="entry name" value="P-loop_NTPase"/>
</dbReference>
<evidence type="ECO:0000259" key="1">
    <source>
        <dbReference type="Pfam" id="PF13476"/>
    </source>
</evidence>